<feature type="domain" description="Phosphoenolpyruvate carboxykinase C-terminal P-loop" evidence="1">
    <location>
        <begin position="2"/>
        <end position="81"/>
    </location>
</feature>
<dbReference type="GO" id="GO:0016301">
    <property type="term" value="F:kinase activity"/>
    <property type="evidence" value="ECO:0007669"/>
    <property type="project" value="UniProtKB-KW"/>
</dbReference>
<dbReference type="GO" id="GO:0005829">
    <property type="term" value="C:cytosol"/>
    <property type="evidence" value="ECO:0007669"/>
    <property type="project" value="TreeGrafter"/>
</dbReference>
<reference evidence="2 3" key="1">
    <citation type="journal article" date="2018" name="Sci. Rep.">
        <title>Genomic signatures of local adaptation to the degree of environmental predictability in rotifers.</title>
        <authorList>
            <person name="Franch-Gras L."/>
            <person name="Hahn C."/>
            <person name="Garcia-Roger E.M."/>
            <person name="Carmona M.J."/>
            <person name="Serra M."/>
            <person name="Gomez A."/>
        </authorList>
    </citation>
    <scope>NUCLEOTIDE SEQUENCE [LARGE SCALE GENOMIC DNA]</scope>
    <source>
        <strain evidence="2">HYR1</strain>
    </source>
</reference>
<dbReference type="AlphaFoldDB" id="A0A3M7PBW9"/>
<accession>A0A3M7PBW9</accession>
<dbReference type="InterPro" id="IPR013035">
    <property type="entry name" value="PEP_carboxykinase_C"/>
</dbReference>
<dbReference type="EMBL" id="REGN01012087">
    <property type="protein sequence ID" value="RMZ96552.1"/>
    <property type="molecule type" value="Genomic_DNA"/>
</dbReference>
<dbReference type="SUPFAM" id="SSF53795">
    <property type="entry name" value="PEP carboxykinase-like"/>
    <property type="match status" value="1"/>
</dbReference>
<comment type="caution">
    <text evidence="2">The sequence shown here is derived from an EMBL/GenBank/DDBJ whole genome shotgun (WGS) entry which is preliminary data.</text>
</comment>
<dbReference type="InterPro" id="IPR008209">
    <property type="entry name" value="PEP_carboxykinase_GTP"/>
</dbReference>
<dbReference type="GO" id="GO:0071333">
    <property type="term" value="P:cellular response to glucose stimulus"/>
    <property type="evidence" value="ECO:0007669"/>
    <property type="project" value="TreeGrafter"/>
</dbReference>
<keyword evidence="2" id="KW-0418">Kinase</keyword>
<dbReference type="GO" id="GO:0006107">
    <property type="term" value="P:oxaloacetate metabolic process"/>
    <property type="evidence" value="ECO:0007669"/>
    <property type="project" value="TreeGrafter"/>
</dbReference>
<dbReference type="GO" id="GO:0046327">
    <property type="term" value="P:glycerol biosynthetic process from pyruvate"/>
    <property type="evidence" value="ECO:0007669"/>
    <property type="project" value="TreeGrafter"/>
</dbReference>
<dbReference type="Proteomes" id="UP000276133">
    <property type="component" value="Unassembled WGS sequence"/>
</dbReference>
<dbReference type="GO" id="GO:0006094">
    <property type="term" value="P:gluconeogenesis"/>
    <property type="evidence" value="ECO:0007669"/>
    <property type="project" value="InterPro"/>
</dbReference>
<dbReference type="Gene3D" id="3.90.228.20">
    <property type="match status" value="1"/>
</dbReference>
<dbReference type="GO" id="GO:0030145">
    <property type="term" value="F:manganese ion binding"/>
    <property type="evidence" value="ECO:0007669"/>
    <property type="project" value="TreeGrafter"/>
</dbReference>
<organism evidence="2 3">
    <name type="scientific">Brachionus plicatilis</name>
    <name type="common">Marine rotifer</name>
    <name type="synonym">Brachionus muelleri</name>
    <dbReference type="NCBI Taxonomy" id="10195"/>
    <lineage>
        <taxon>Eukaryota</taxon>
        <taxon>Metazoa</taxon>
        <taxon>Spiralia</taxon>
        <taxon>Gnathifera</taxon>
        <taxon>Rotifera</taxon>
        <taxon>Eurotatoria</taxon>
        <taxon>Monogononta</taxon>
        <taxon>Pseudotrocha</taxon>
        <taxon>Ploima</taxon>
        <taxon>Brachionidae</taxon>
        <taxon>Brachionus</taxon>
    </lineage>
</organism>
<gene>
    <name evidence="2" type="ORF">BpHYR1_034116</name>
</gene>
<dbReference type="Pfam" id="PF00821">
    <property type="entry name" value="PEPCK_GTP"/>
    <property type="match status" value="1"/>
</dbReference>
<name>A0A3M7PBW9_BRAPC</name>
<keyword evidence="2" id="KW-0670">Pyruvate</keyword>
<evidence type="ECO:0000259" key="1">
    <source>
        <dbReference type="Pfam" id="PF00821"/>
    </source>
</evidence>
<evidence type="ECO:0000313" key="2">
    <source>
        <dbReference type="EMBL" id="RMZ96552.1"/>
    </source>
</evidence>
<dbReference type="InterPro" id="IPR035077">
    <property type="entry name" value="PEP_carboxykinase_GTP_C"/>
</dbReference>
<dbReference type="PANTHER" id="PTHR11561">
    <property type="entry name" value="PHOSPHOENOLPYRUVATE CARBOXYKINASE"/>
    <property type="match status" value="1"/>
</dbReference>
<dbReference type="STRING" id="10195.A0A3M7PBW9"/>
<keyword evidence="3" id="KW-1185">Reference proteome</keyword>
<dbReference type="OrthoDB" id="5841594at2759"/>
<protein>
    <submittedName>
        <fullName evidence="2">Phosphoenolpyruvate carboxykinase [GTP]</fullName>
    </submittedName>
</protein>
<dbReference type="GO" id="GO:0033993">
    <property type="term" value="P:response to lipid"/>
    <property type="evidence" value="ECO:0007669"/>
    <property type="project" value="TreeGrafter"/>
</dbReference>
<dbReference type="GO" id="GO:0004613">
    <property type="term" value="F:phosphoenolpyruvate carboxykinase (GTP) activity"/>
    <property type="evidence" value="ECO:0007669"/>
    <property type="project" value="TreeGrafter"/>
</dbReference>
<dbReference type="GO" id="GO:0005525">
    <property type="term" value="F:GTP binding"/>
    <property type="evidence" value="ECO:0007669"/>
    <property type="project" value="InterPro"/>
</dbReference>
<sequence>FKRTDGDDSIAQKTPIGILPKLDGFDLEGLKITDAQMKELLSLDKNFLLDEVQEIRKYFSEFVGDSTPIEILKQIDQFNERINNFKSE</sequence>
<dbReference type="GO" id="GO:0019543">
    <property type="term" value="P:propionate catabolic process"/>
    <property type="evidence" value="ECO:0007669"/>
    <property type="project" value="TreeGrafter"/>
</dbReference>
<keyword evidence="2" id="KW-0808">Transferase</keyword>
<proteinExistence type="predicted"/>
<feature type="non-terminal residue" evidence="2">
    <location>
        <position position="1"/>
    </location>
</feature>
<dbReference type="PANTHER" id="PTHR11561:SF0">
    <property type="entry name" value="PHOSPHOENOLPYRUVATE CARBOXYKINASE [GTP]-RELATED"/>
    <property type="match status" value="1"/>
</dbReference>
<evidence type="ECO:0000313" key="3">
    <source>
        <dbReference type="Proteomes" id="UP000276133"/>
    </source>
</evidence>
<dbReference type="GO" id="GO:0042594">
    <property type="term" value="P:response to starvation"/>
    <property type="evidence" value="ECO:0007669"/>
    <property type="project" value="TreeGrafter"/>
</dbReference>